<organism evidence="1">
    <name type="scientific">human gut metagenome</name>
    <dbReference type="NCBI Taxonomy" id="408170"/>
    <lineage>
        <taxon>unclassified sequences</taxon>
        <taxon>metagenomes</taxon>
        <taxon>organismal metagenomes</taxon>
    </lineage>
</organism>
<comment type="caution">
    <text evidence="1">The sequence shown here is derived from an EMBL/GenBank/DDBJ whole genome shotgun (WGS) entry which is preliminary data.</text>
</comment>
<gene>
    <name evidence="1" type="ORF">OBE_08329</name>
</gene>
<dbReference type="EMBL" id="AJWZ01005747">
    <property type="protein sequence ID" value="EKC61735.1"/>
    <property type="molecule type" value="Genomic_DNA"/>
</dbReference>
<feature type="non-terminal residue" evidence="1">
    <location>
        <position position="175"/>
    </location>
</feature>
<dbReference type="AlphaFoldDB" id="K1T5Y0"/>
<protein>
    <submittedName>
        <fullName evidence="1">Uncharacterized protein</fullName>
    </submittedName>
</protein>
<name>K1T5Y0_9ZZZZ</name>
<reference evidence="1" key="1">
    <citation type="journal article" date="2013" name="Environ. Microbiol.">
        <title>Microbiota from the distal guts of lean and obese adolescents exhibit partial functional redundancy besides clear differences in community structure.</title>
        <authorList>
            <person name="Ferrer M."/>
            <person name="Ruiz A."/>
            <person name="Lanza F."/>
            <person name="Haange S.B."/>
            <person name="Oberbach A."/>
            <person name="Till H."/>
            <person name="Bargiela R."/>
            <person name="Campoy C."/>
            <person name="Segura M.T."/>
            <person name="Richter M."/>
            <person name="von Bergen M."/>
            <person name="Seifert J."/>
            <person name="Suarez A."/>
        </authorList>
    </citation>
    <scope>NUCLEOTIDE SEQUENCE</scope>
</reference>
<sequence length="175" mass="19548">MAKWDDVQTTYGMGYNGALPTSSTAGTNSSWGPKADDFVFKYFDGEERPFMMYPNNASDFFRTGFTAQNSAILSVNSGKTGMRFSVTDMRNKDILPNTNMSRDNFNLRVNTSAGPVDFDFTANYTRENVKNRPALGDSQSNVGKNLMTLAGTYNQAWLKHYEDADGNYSNWNAND</sequence>
<proteinExistence type="predicted"/>
<accession>K1T5Y0</accession>
<evidence type="ECO:0000313" key="1">
    <source>
        <dbReference type="EMBL" id="EKC61735.1"/>
    </source>
</evidence>